<keyword evidence="3" id="KW-1185">Reference proteome</keyword>
<evidence type="ECO:0000313" key="2">
    <source>
        <dbReference type="EMBL" id="VDM41142.1"/>
    </source>
</evidence>
<protein>
    <submittedName>
        <fullName evidence="2 4">Uncharacterized protein</fullName>
    </submittedName>
</protein>
<gene>
    <name evidence="2" type="ORF">TCNE_LOCUS9821</name>
</gene>
<organism evidence="3 4">
    <name type="scientific">Toxocara canis</name>
    <name type="common">Canine roundworm</name>
    <dbReference type="NCBI Taxonomy" id="6265"/>
    <lineage>
        <taxon>Eukaryota</taxon>
        <taxon>Metazoa</taxon>
        <taxon>Ecdysozoa</taxon>
        <taxon>Nematoda</taxon>
        <taxon>Chromadorea</taxon>
        <taxon>Rhabditida</taxon>
        <taxon>Spirurina</taxon>
        <taxon>Ascaridomorpha</taxon>
        <taxon>Ascaridoidea</taxon>
        <taxon>Toxocaridae</taxon>
        <taxon>Toxocara</taxon>
    </lineage>
</organism>
<dbReference type="AlphaFoldDB" id="A0A183UMV1"/>
<evidence type="ECO:0000313" key="3">
    <source>
        <dbReference type="Proteomes" id="UP000050794"/>
    </source>
</evidence>
<keyword evidence="1" id="KW-0472">Membrane</keyword>
<feature type="transmembrane region" description="Helical" evidence="1">
    <location>
        <begin position="14"/>
        <end position="39"/>
    </location>
</feature>
<keyword evidence="1" id="KW-0812">Transmembrane</keyword>
<proteinExistence type="predicted"/>
<evidence type="ECO:0000256" key="1">
    <source>
        <dbReference type="SAM" id="Phobius"/>
    </source>
</evidence>
<name>A0A183UMV1_TOXCA</name>
<dbReference type="Proteomes" id="UP000050794">
    <property type="component" value="Unassembled WGS sequence"/>
</dbReference>
<reference evidence="4" key="1">
    <citation type="submission" date="2016-06" db="UniProtKB">
        <authorList>
            <consortium name="WormBaseParasite"/>
        </authorList>
    </citation>
    <scope>IDENTIFICATION</scope>
</reference>
<dbReference type="WBParaSite" id="TCNE_0000982101-mRNA-1">
    <property type="protein sequence ID" value="TCNE_0000982101-mRNA-1"/>
    <property type="gene ID" value="TCNE_0000982101"/>
</dbReference>
<reference evidence="2 3" key="2">
    <citation type="submission" date="2018-11" db="EMBL/GenBank/DDBJ databases">
        <authorList>
            <consortium name="Pathogen Informatics"/>
        </authorList>
    </citation>
    <scope>NUCLEOTIDE SEQUENCE [LARGE SCALE GENOMIC DNA]</scope>
</reference>
<accession>A0A183UMV1</accession>
<sequence length="131" mass="14649">MLATVTAANKLNEYILQIFVICLHIAVVSLAAEVGNMIFRIITEIQKQNRIEKEQMPVLLADLDELGKDTVYRMTVDSITTESSIMHKSGIDDKKVASNISPEGVFDDDHEANAVDGFFYPFFFCLLTSSK</sequence>
<evidence type="ECO:0000313" key="4">
    <source>
        <dbReference type="WBParaSite" id="TCNE_0000982101-mRNA-1"/>
    </source>
</evidence>
<keyword evidence="1" id="KW-1133">Transmembrane helix</keyword>
<dbReference type="EMBL" id="UYWY01020294">
    <property type="protein sequence ID" value="VDM41142.1"/>
    <property type="molecule type" value="Genomic_DNA"/>
</dbReference>